<dbReference type="Proteomes" id="UP001254257">
    <property type="component" value="Unassembled WGS sequence"/>
</dbReference>
<dbReference type="InterPro" id="IPR036388">
    <property type="entry name" value="WH-like_DNA-bd_sf"/>
</dbReference>
<dbReference type="Gene3D" id="1.10.10.10">
    <property type="entry name" value="Winged helix-like DNA-binding domain superfamily/Winged helix DNA-binding domain"/>
    <property type="match status" value="1"/>
</dbReference>
<dbReference type="SUPFAM" id="SSF46785">
    <property type="entry name" value="Winged helix' DNA-binding domain"/>
    <property type="match status" value="1"/>
</dbReference>
<keyword evidence="2" id="KW-0238">DNA-binding</keyword>
<dbReference type="PANTHER" id="PTHR24567">
    <property type="entry name" value="CRP FAMILY TRANSCRIPTIONAL REGULATORY PROTEIN"/>
    <property type="match status" value="1"/>
</dbReference>
<dbReference type="PROSITE" id="PS51063">
    <property type="entry name" value="HTH_CRP_2"/>
    <property type="match status" value="1"/>
</dbReference>
<dbReference type="InterPro" id="IPR014710">
    <property type="entry name" value="RmlC-like_jellyroll"/>
</dbReference>
<reference evidence="6 7" key="1">
    <citation type="submission" date="2023-09" db="EMBL/GenBank/DDBJ databases">
        <title>Whole genome shotgun sequencing (WGS) of Bosea sp. ZW T0_25, isolated from stored onions (Allium cepa).</title>
        <authorList>
            <person name="Stoll D.A."/>
            <person name="Huch M."/>
        </authorList>
    </citation>
    <scope>NUCLEOTIDE SEQUENCE [LARGE SCALE GENOMIC DNA]</scope>
    <source>
        <strain evidence="6 7">ZW T0_25</strain>
    </source>
</reference>
<dbReference type="InterPro" id="IPR036390">
    <property type="entry name" value="WH_DNA-bd_sf"/>
</dbReference>
<feature type="domain" description="Cyclic nucleotide-binding" evidence="4">
    <location>
        <begin position="6"/>
        <end position="85"/>
    </location>
</feature>
<name>A0ABU3SDM9_9HYPH</name>
<feature type="domain" description="HTH crp-type" evidence="5">
    <location>
        <begin position="140"/>
        <end position="205"/>
    </location>
</feature>
<evidence type="ECO:0000313" key="6">
    <source>
        <dbReference type="EMBL" id="MDU0342884.1"/>
    </source>
</evidence>
<gene>
    <name evidence="6" type="ORF">RKE40_23555</name>
</gene>
<dbReference type="InterPro" id="IPR018490">
    <property type="entry name" value="cNMP-bd_dom_sf"/>
</dbReference>
<organism evidence="6 7">
    <name type="scientific">Bosea rubneri</name>
    <dbReference type="NCBI Taxonomy" id="3075434"/>
    <lineage>
        <taxon>Bacteria</taxon>
        <taxon>Pseudomonadati</taxon>
        <taxon>Pseudomonadota</taxon>
        <taxon>Alphaproteobacteria</taxon>
        <taxon>Hyphomicrobiales</taxon>
        <taxon>Boseaceae</taxon>
        <taxon>Bosea</taxon>
    </lineage>
</organism>
<keyword evidence="1" id="KW-0805">Transcription regulation</keyword>
<sequence>MLENGWLSHQPRAFQTDVLARTALVNFSPGQVVYSCGDELGGIYGLVSGIVTINTAPPDKAPEPIHIGELGGWTGEDGFLTRQPRRIELCALIETWMMYLPLEQMDEMVSANPAAVYRFAQILLANADTLVKIIRDLQKLDPDRRIASALLRMTKSGEYPIPLTQSEIGSTACASRRQVNSTLRRFSQNGWIEASYRSIQILNAEKLRIFAAEEGQRSNVT</sequence>
<dbReference type="PROSITE" id="PS50042">
    <property type="entry name" value="CNMP_BINDING_3"/>
    <property type="match status" value="1"/>
</dbReference>
<protein>
    <submittedName>
        <fullName evidence="6">Crp/Fnr family transcriptional regulator</fullName>
    </submittedName>
</protein>
<dbReference type="SUPFAM" id="SSF51206">
    <property type="entry name" value="cAMP-binding domain-like"/>
    <property type="match status" value="1"/>
</dbReference>
<dbReference type="Pfam" id="PF00027">
    <property type="entry name" value="cNMP_binding"/>
    <property type="match status" value="1"/>
</dbReference>
<dbReference type="CDD" id="cd00038">
    <property type="entry name" value="CAP_ED"/>
    <property type="match status" value="1"/>
</dbReference>
<keyword evidence="7" id="KW-1185">Reference proteome</keyword>
<dbReference type="PANTHER" id="PTHR24567:SF26">
    <property type="entry name" value="REGULATORY PROTEIN YEIL"/>
    <property type="match status" value="1"/>
</dbReference>
<dbReference type="InterPro" id="IPR000595">
    <property type="entry name" value="cNMP-bd_dom"/>
</dbReference>
<proteinExistence type="predicted"/>
<evidence type="ECO:0000313" key="7">
    <source>
        <dbReference type="Proteomes" id="UP001254257"/>
    </source>
</evidence>
<dbReference type="RefSeq" id="WP_316020636.1">
    <property type="nucleotide sequence ID" value="NZ_JAWDID010000051.1"/>
</dbReference>
<comment type="caution">
    <text evidence="6">The sequence shown here is derived from an EMBL/GenBank/DDBJ whole genome shotgun (WGS) entry which is preliminary data.</text>
</comment>
<dbReference type="Pfam" id="PF13545">
    <property type="entry name" value="HTH_Crp_2"/>
    <property type="match status" value="1"/>
</dbReference>
<evidence type="ECO:0000259" key="5">
    <source>
        <dbReference type="PROSITE" id="PS51063"/>
    </source>
</evidence>
<accession>A0ABU3SDM9</accession>
<evidence type="ECO:0000256" key="3">
    <source>
        <dbReference type="ARBA" id="ARBA00023163"/>
    </source>
</evidence>
<evidence type="ECO:0000256" key="1">
    <source>
        <dbReference type="ARBA" id="ARBA00023015"/>
    </source>
</evidence>
<keyword evidence="3" id="KW-0804">Transcription</keyword>
<evidence type="ECO:0000259" key="4">
    <source>
        <dbReference type="PROSITE" id="PS50042"/>
    </source>
</evidence>
<dbReference type="Gene3D" id="2.60.120.10">
    <property type="entry name" value="Jelly Rolls"/>
    <property type="match status" value="1"/>
</dbReference>
<dbReference type="InterPro" id="IPR012318">
    <property type="entry name" value="HTH_CRP"/>
</dbReference>
<evidence type="ECO:0000256" key="2">
    <source>
        <dbReference type="ARBA" id="ARBA00023125"/>
    </source>
</evidence>
<dbReference type="EMBL" id="JAWDID010000051">
    <property type="protein sequence ID" value="MDU0342884.1"/>
    <property type="molecule type" value="Genomic_DNA"/>
</dbReference>
<dbReference type="InterPro" id="IPR050397">
    <property type="entry name" value="Env_Response_Regulators"/>
</dbReference>